<dbReference type="PANTHER" id="PTHR43201:SF5">
    <property type="entry name" value="MEDIUM-CHAIN ACYL-COA LIGASE ACSF2, MITOCHONDRIAL"/>
    <property type="match status" value="1"/>
</dbReference>
<dbReference type="Pfam" id="PF08259">
    <property type="entry name" value="Periviscerokin"/>
    <property type="match status" value="1"/>
</dbReference>
<name>A0A3S5Y9Q3_RHOH1</name>
<dbReference type="InterPro" id="IPR013231">
    <property type="entry name" value="Periviscerokinin"/>
</dbReference>
<dbReference type="GO" id="GO:0006631">
    <property type="term" value="P:fatty acid metabolic process"/>
    <property type="evidence" value="ECO:0007669"/>
    <property type="project" value="TreeGrafter"/>
</dbReference>
<accession>A0A3S5Y9Q3</accession>
<dbReference type="InterPro" id="IPR045851">
    <property type="entry name" value="AMP-bd_C_sf"/>
</dbReference>
<feature type="domain" description="AMP-dependent synthetase/ligase" evidence="3">
    <location>
        <begin position="51"/>
        <end position="410"/>
    </location>
</feature>
<evidence type="ECO:0000313" key="5">
    <source>
        <dbReference type="EMBL" id="CBH49258.1"/>
    </source>
</evidence>
<reference evidence="5" key="1">
    <citation type="journal article" date="2010" name="PLoS Genet.">
        <title>The genome of a pathogenic rhodococcus: cooptive virulence underpinned by key gene acquisitions.</title>
        <authorList>
            <person name="Letek M."/>
            <person name="Gonzalez P."/>
            <person name="Macarthur I."/>
            <person name="Rodriguez H."/>
            <person name="Freeman T.C."/>
            <person name="Valero-Rello A."/>
            <person name="Blanco M."/>
            <person name="Buckley T."/>
            <person name="Cherevach I."/>
            <person name="Fahey R."/>
            <person name="Hapeshi A."/>
            <person name="Holdstock J."/>
            <person name="Leadon D."/>
            <person name="Navas J."/>
            <person name="Ocampo A."/>
            <person name="Quail M.A."/>
            <person name="Sanders M."/>
            <person name="Scortti M.M."/>
            <person name="Prescott J.F."/>
            <person name="Fogarty U."/>
            <person name="Meijer W.G."/>
            <person name="Parkhill J."/>
            <person name="Bentley S.D."/>
            <person name="Vazquez-Boland J.A."/>
        </authorList>
    </citation>
    <scope>NUCLEOTIDE SEQUENCE [LARGE SCALE GENOMIC DNA]</scope>
    <source>
        <strain evidence="5 6">103S</strain>
    </source>
</reference>
<dbReference type="Pfam" id="PF00501">
    <property type="entry name" value="AMP-binding"/>
    <property type="match status" value="1"/>
</dbReference>
<proteinExistence type="inferred from homology"/>
<dbReference type="Gene3D" id="3.30.300.30">
    <property type="match status" value="1"/>
</dbReference>
<organism evidence="5">
    <name type="scientific">Rhodococcus hoagii (strain 103S)</name>
    <name type="common">Rhodococcus equi</name>
    <dbReference type="NCBI Taxonomy" id="685727"/>
    <lineage>
        <taxon>Bacteria</taxon>
        <taxon>Bacillati</taxon>
        <taxon>Actinomycetota</taxon>
        <taxon>Actinomycetes</taxon>
        <taxon>Mycobacteriales</taxon>
        <taxon>Nocardiaceae</taxon>
        <taxon>Prescottella</taxon>
    </lineage>
</organism>
<dbReference type="AlphaFoldDB" id="A0A3S5Y9Q3"/>
<dbReference type="InterPro" id="IPR042099">
    <property type="entry name" value="ANL_N_sf"/>
</dbReference>
<dbReference type="InterPro" id="IPR025110">
    <property type="entry name" value="AMP-bd_C"/>
</dbReference>
<feature type="domain" description="AMP-binding enzyme C-terminal" evidence="4">
    <location>
        <begin position="458"/>
        <end position="533"/>
    </location>
</feature>
<dbReference type="RefSeq" id="WP_013416689.1">
    <property type="nucleotide sequence ID" value="NC_014659.1"/>
</dbReference>
<dbReference type="PANTHER" id="PTHR43201">
    <property type="entry name" value="ACYL-COA SYNTHETASE"/>
    <property type="match status" value="1"/>
</dbReference>
<dbReference type="InterPro" id="IPR020845">
    <property type="entry name" value="AMP-binding_CS"/>
</dbReference>
<dbReference type="FunFam" id="3.30.300.30:FF:000008">
    <property type="entry name" value="2,3-dihydroxybenzoate-AMP ligase"/>
    <property type="match status" value="1"/>
</dbReference>
<dbReference type="GO" id="GO:0031956">
    <property type="term" value="F:medium-chain fatty acid-CoA ligase activity"/>
    <property type="evidence" value="ECO:0007669"/>
    <property type="project" value="TreeGrafter"/>
</dbReference>
<dbReference type="KEGG" id="req:REQ_32600"/>
<sequence>MQDVLTKITDTLSAVRVMQRSGLIPFPRVDEGVRVLLAVDKYGPFAGSVHAHAAAGHGRIALIDERGALTYRELEAQSNALARAWKTEGIGAGTCVGAMCRNHRGLILTMLAAAKSGVRLVLMNTGFARPQLVDVAVREKVEFFVFDSEFADIADALPSDVATYLSWVDEPVRTPPAETPPRTLDDLIAGQSTDTVPAPEQPGVFILLTSGTTGTPKGAPRGHTSPFVTAQFLDRIPLRPKQTMLMAAPAFHGTGISQLGLGMALENTVVMQRRFDPETTVRLIAEHRADTLVLVPTMLQRIIDLGPDVLGKYDTSSLKVIFAAGSAIPPDLCIRTQEAFGKVLHNFYGSTEVAAVTVATPDDLERAPGTAGRPPATCHIALFDDAGKRITEPDVVGRIFAKSGLSFEGYTDGRDKERIDGMLSTGDVGHFDHDGLLFVDGRDDDMIVSGGENVYPLEVENLIAERPDVLEVAVIGVEDDEFGHRLRAFVVAASTSTRDPDEIRAHVKSNLARYKVPRDVVFIEELPRNATGKLLRRVLSEMDVESS</sequence>
<dbReference type="EMBL" id="FN563149">
    <property type="protein sequence ID" value="CBH49258.1"/>
    <property type="molecule type" value="Genomic_DNA"/>
</dbReference>
<evidence type="ECO:0000259" key="4">
    <source>
        <dbReference type="Pfam" id="PF13193"/>
    </source>
</evidence>
<comment type="similarity">
    <text evidence="1">Belongs to the ATP-dependent AMP-binding enzyme family.</text>
</comment>
<protein>
    <submittedName>
        <fullName evidence="5">Acyl-CoA ligase/synthetase</fullName>
    </submittedName>
</protein>
<evidence type="ECO:0000256" key="1">
    <source>
        <dbReference type="ARBA" id="ARBA00006432"/>
    </source>
</evidence>
<dbReference type="InterPro" id="IPR000873">
    <property type="entry name" value="AMP-dep_synth/lig_dom"/>
</dbReference>
<dbReference type="SUPFAM" id="SSF56801">
    <property type="entry name" value="Acetyl-CoA synthetase-like"/>
    <property type="match status" value="1"/>
</dbReference>
<evidence type="ECO:0000256" key="2">
    <source>
        <dbReference type="ARBA" id="ARBA00022598"/>
    </source>
</evidence>
<evidence type="ECO:0000259" key="3">
    <source>
        <dbReference type="Pfam" id="PF00501"/>
    </source>
</evidence>
<gene>
    <name evidence="5" type="ordered locus">REQ_32600</name>
</gene>
<dbReference type="Proteomes" id="UP001154400">
    <property type="component" value="Chromosome"/>
</dbReference>
<keyword evidence="2 5" id="KW-0436">Ligase</keyword>
<evidence type="ECO:0000313" key="6">
    <source>
        <dbReference type="Proteomes" id="UP000006892"/>
    </source>
</evidence>
<dbReference type="Pfam" id="PF13193">
    <property type="entry name" value="AMP-binding_C"/>
    <property type="match status" value="1"/>
</dbReference>
<dbReference type="PROSITE" id="PS00455">
    <property type="entry name" value="AMP_BINDING"/>
    <property type="match status" value="1"/>
</dbReference>
<dbReference type="Gene3D" id="3.40.50.12780">
    <property type="entry name" value="N-terminal domain of ligase-like"/>
    <property type="match status" value="1"/>
</dbReference>
<dbReference type="CDD" id="cd04433">
    <property type="entry name" value="AFD_class_I"/>
    <property type="match status" value="1"/>
</dbReference>